<feature type="compositionally biased region" description="Low complexity" evidence="8">
    <location>
        <begin position="378"/>
        <end position="391"/>
    </location>
</feature>
<comment type="caution">
    <text evidence="10">The sequence shown here is derived from an EMBL/GenBank/DDBJ whole genome shotgun (WGS) entry which is preliminary data.</text>
</comment>
<reference evidence="10" key="1">
    <citation type="submission" date="2016-06" db="EMBL/GenBank/DDBJ databases">
        <title>Draft Genome sequence of the fungus Inonotus baumii.</title>
        <authorList>
            <person name="Zhu H."/>
            <person name="Lin W."/>
        </authorList>
    </citation>
    <scope>NUCLEOTIDE SEQUENCE</scope>
    <source>
        <strain evidence="10">821</strain>
    </source>
</reference>
<keyword evidence="7 9" id="KW-0472">Membrane</keyword>
<keyword evidence="5 9" id="KW-1133">Transmembrane helix</keyword>
<evidence type="ECO:0000313" key="10">
    <source>
        <dbReference type="EMBL" id="OCB90693.1"/>
    </source>
</evidence>
<dbReference type="EMBL" id="LNZH02000121">
    <property type="protein sequence ID" value="OCB90693.1"/>
    <property type="molecule type" value="Genomic_DNA"/>
</dbReference>
<dbReference type="Pfam" id="PF25539">
    <property type="entry name" value="Bestrophin_2"/>
    <property type="match status" value="2"/>
</dbReference>
<dbReference type="PANTHER" id="PTHR33281">
    <property type="entry name" value="UPF0187 PROTEIN YNEE"/>
    <property type="match status" value="1"/>
</dbReference>
<dbReference type="GO" id="GO:0005254">
    <property type="term" value="F:chloride channel activity"/>
    <property type="evidence" value="ECO:0007669"/>
    <property type="project" value="InterPro"/>
</dbReference>
<dbReference type="PANTHER" id="PTHR33281:SF19">
    <property type="entry name" value="VOLTAGE-DEPENDENT ANION CHANNEL-FORMING PROTEIN YNEE"/>
    <property type="match status" value="1"/>
</dbReference>
<gene>
    <name evidence="10" type="ORF">A7U60_g2055</name>
</gene>
<organism evidence="10 11">
    <name type="scientific">Sanghuangporus baumii</name>
    <name type="common">Phellinus baumii</name>
    <dbReference type="NCBI Taxonomy" id="108892"/>
    <lineage>
        <taxon>Eukaryota</taxon>
        <taxon>Fungi</taxon>
        <taxon>Dikarya</taxon>
        <taxon>Basidiomycota</taxon>
        <taxon>Agaricomycotina</taxon>
        <taxon>Agaricomycetes</taxon>
        <taxon>Hymenochaetales</taxon>
        <taxon>Hymenochaetaceae</taxon>
        <taxon>Sanghuangporus</taxon>
    </lineage>
</organism>
<accession>A0A9Q5NAU7</accession>
<keyword evidence="2" id="KW-0813">Transport</keyword>
<name>A0A9Q5NAU7_SANBA</name>
<evidence type="ECO:0000313" key="11">
    <source>
        <dbReference type="Proteomes" id="UP000757232"/>
    </source>
</evidence>
<keyword evidence="4 9" id="KW-0812">Transmembrane</keyword>
<evidence type="ECO:0000256" key="2">
    <source>
        <dbReference type="ARBA" id="ARBA00022448"/>
    </source>
</evidence>
<feature type="transmembrane region" description="Helical" evidence="9">
    <location>
        <begin position="73"/>
        <end position="95"/>
    </location>
</feature>
<dbReference type="OrthoDB" id="1368at2759"/>
<evidence type="ECO:0000256" key="6">
    <source>
        <dbReference type="ARBA" id="ARBA00023065"/>
    </source>
</evidence>
<feature type="transmembrane region" description="Helical" evidence="9">
    <location>
        <begin position="115"/>
        <end position="132"/>
    </location>
</feature>
<evidence type="ECO:0000256" key="7">
    <source>
        <dbReference type="ARBA" id="ARBA00023136"/>
    </source>
</evidence>
<sequence length="710" mass="77911">MVSGNATRSGTRPTVEPVAPRLHSPAPSTSTFSSVHLEEGRRDSFMAYENQHSNHFHIHAFHDAGTTHFLSTFFNAILATALFRCWHILVFYLGWATMVTLLNEKVTELTFQPTLLTVVGTVLGFVISYRTTSSFERYNEGRRYWSQIILASRTLARAVWFHVPELPAATPEDEKEGRSDDERKARNLIEKKTVINLIEAFAVAVKHYLRGEEGIAYIDLYHLVKFLPSYAFPAGVIPTEAEVQANIARTQSYREAASVSIHGGDDDKNYSNEKLREASDATTIATGIETRMEQGNVVIEGNRGMRPSVSVEPAMPEGLNGYSPGAPADGTSVHPQPHVTLDLPLPATAPTHRQRGLSIRSSLSRATGRDRSLSPSSQRTYRPQRQQRQQIQNLLRRPTFTSTSDHSVTLLPASLPPKNSLFDVFPFSLLGNLLASRGEQVEGKKAAKLRAKTVVVTRNVPLEISMYLTSYVATLGARKVIDVPTNNLLILSVNQLTDALTGLERILTTPIPFSYSIHLWLVTIIYNLALPFQIYPTLRWLTIPASGIVSFIFFGFLVAGEEIENPFGYDKNDLNMDHFTHNIIRNELRALTAFPPPSPESWAFSPRNDRLFAVADPLLASHADIAALNKEDKDKDTKSILTSGVGSTTAGAGGLGVHGQVGLAVGVPGGVSVSPSLPMSAMAGMGAGLTPEEWIRRGTGAMRDTLARAH</sequence>
<feature type="transmembrane region" description="Helical" evidence="9">
    <location>
        <begin position="515"/>
        <end position="534"/>
    </location>
</feature>
<evidence type="ECO:0000256" key="3">
    <source>
        <dbReference type="ARBA" id="ARBA00022475"/>
    </source>
</evidence>
<feature type="region of interest" description="Disordered" evidence="8">
    <location>
        <begin position="1"/>
        <end position="35"/>
    </location>
</feature>
<evidence type="ECO:0000256" key="5">
    <source>
        <dbReference type="ARBA" id="ARBA00022989"/>
    </source>
</evidence>
<keyword evidence="11" id="KW-1185">Reference proteome</keyword>
<evidence type="ECO:0000256" key="4">
    <source>
        <dbReference type="ARBA" id="ARBA00022692"/>
    </source>
</evidence>
<comment type="subcellular location">
    <subcellularLocation>
        <location evidence="1">Cell membrane</location>
        <topology evidence="1">Multi-pass membrane protein</topology>
    </subcellularLocation>
</comment>
<dbReference type="InterPro" id="IPR044669">
    <property type="entry name" value="YneE/VCCN1/2-like"/>
</dbReference>
<evidence type="ECO:0000256" key="9">
    <source>
        <dbReference type="SAM" id="Phobius"/>
    </source>
</evidence>
<feature type="transmembrane region" description="Helical" evidence="9">
    <location>
        <begin position="540"/>
        <end position="559"/>
    </location>
</feature>
<dbReference type="Proteomes" id="UP000757232">
    <property type="component" value="Unassembled WGS sequence"/>
</dbReference>
<feature type="compositionally biased region" description="Polar residues" evidence="8">
    <location>
        <begin position="1"/>
        <end position="12"/>
    </location>
</feature>
<dbReference type="GO" id="GO:0005886">
    <property type="term" value="C:plasma membrane"/>
    <property type="evidence" value="ECO:0007669"/>
    <property type="project" value="UniProtKB-SubCell"/>
</dbReference>
<feature type="region of interest" description="Disordered" evidence="8">
    <location>
        <begin position="303"/>
        <end position="391"/>
    </location>
</feature>
<proteinExistence type="predicted"/>
<keyword evidence="3" id="KW-1003">Cell membrane</keyword>
<keyword evidence="6" id="KW-0406">Ion transport</keyword>
<evidence type="ECO:0000256" key="1">
    <source>
        <dbReference type="ARBA" id="ARBA00004651"/>
    </source>
</evidence>
<dbReference type="AlphaFoldDB" id="A0A9Q5NAU7"/>
<evidence type="ECO:0000256" key="8">
    <source>
        <dbReference type="SAM" id="MobiDB-lite"/>
    </source>
</evidence>
<protein>
    <submittedName>
        <fullName evidence="10">UPF0187-domain-containing protein</fullName>
    </submittedName>
</protein>